<dbReference type="AlphaFoldDB" id="A0A9R0B9Q6"/>
<feature type="region of interest" description="Disordered" evidence="3">
    <location>
        <begin position="1"/>
        <end position="79"/>
    </location>
</feature>
<evidence type="ECO:0000256" key="1">
    <source>
        <dbReference type="ARBA" id="ARBA00023054"/>
    </source>
</evidence>
<feature type="coiled-coil region" evidence="2">
    <location>
        <begin position="867"/>
        <end position="894"/>
    </location>
</feature>
<accession>A0A9R0B9Q6</accession>
<feature type="compositionally biased region" description="Low complexity" evidence="3">
    <location>
        <begin position="477"/>
        <end position="490"/>
    </location>
</feature>
<feature type="compositionally biased region" description="Polar residues" evidence="3">
    <location>
        <begin position="1"/>
        <end position="16"/>
    </location>
</feature>
<dbReference type="GO" id="GO:0008017">
    <property type="term" value="F:microtubule binding"/>
    <property type="evidence" value="ECO:0007669"/>
    <property type="project" value="TreeGrafter"/>
</dbReference>
<proteinExistence type="predicted"/>
<sequence length="1243" mass="138973">MSVNNEHTRPFGTSTEDGCKEIRNNNRHAEDSLKGDGNANGIQRGDGGTSFEVTETLSSVVSNTEERVSIQGTDSPWDDPELAEFEMLESQELEDDEENSIPKSDTKRAISTNMMQTEAKSLKDSKMFSQFISKEQESTVCPQSTNKEMVTSIARTEFSSENDVFVSCLSTMSSLGGSLASALDHAGRTQSSDSWHALSGPYRTLSEDLTLASQSCLIISDKSRSSAHTEGMHHQPGKSTKHIGSVDLNLNSTTLPEEPLLEAQKNQPATDFVTYDSSGQLTNGMSECTIARIKKVPNEAGITSQDNLGEPGIHVKEYHGTEDKAPNLKTISTEKKPCQPLVSAITQSAAHKRMFSHDSTGDINNKLKSQNDESPKIALKTSKLTSKDTPVHSDGSEPQPYKKQASFEKTRSSSASSLERRRPWGSPSRPETPPSPKTICSPRKQPPSSPAKPISTREASQERNETLQRGTTGLRQPSKSFLSSSSSLPKPAIPQQPTKAECESKKSSPPQKPKNVRPKIITYIRKSSQVKPMSEGPYEVSTLPPRLIPYSSSPTSKESKAEGSRCSPLQSSSNILYEKYRQEVQRSGYYSPPGLIASGIRPLSHTVPHKLVGKSESFHGELPDQYLQGGRVIQLNTHDAAAAVFRFPRALRPQLGLGAVTRQPATKNRMVLAGQRSASPLSYTAPAVQAPTSHQEPAVDQKRLSMGVAPKFMLPKPGHSGLRPPGFSHLPPARLATFGFVRSASVSSVSSNQSNDSIHSDPCQSSRPHSSSDETLLSRSPLPPAESRSSRSQNRSSPPPPARRSVHPPPRVSPVASRKEFQRDGEIIRPIVSSPKRFAVVSPKPQSPVRQKSCVARLGGRVEDVDAERERLMVQKLKERCEDQAQQLITLQNKLRKSSRCLDVFTITTQHFCQKSENAAVKERELSLQLARIRDEVVVSVQRWERLQGEKAQLEQSFERKLKGLQEEQQQELKALQQRLAEERTSEIQRLRQQQNNHLVQLRSQHQEQIEEMSENHERANMEMEATHGATLVTLQEEHTRTIKNLKMAHEQQKKSMEEEFEKLRLSLQDQVDTLTFQNRSLRDRAKRFEEALRRSTDEQIVDALAPYQHIEEDLKSLKEVLEMKNQQIHQQELKISELEKMAQKNVMLEERIQVLQQQNEDLKDRIDRNLAMSRQLSEENANLQVYVEKESNEKKRLSRTNEELMWRLQTGELSPRMSPTQSPLHRPASSPASPSRQQPFPR</sequence>
<reference evidence="4" key="1">
    <citation type="submission" date="2025-08" db="UniProtKB">
        <authorList>
            <consortium name="RefSeq"/>
        </authorList>
    </citation>
    <scope>IDENTIFICATION</scope>
    <source>
        <tissue evidence="4">Muscle</tissue>
    </source>
</reference>
<evidence type="ECO:0000256" key="2">
    <source>
        <dbReference type="SAM" id="Coils"/>
    </source>
</evidence>
<dbReference type="KEGG" id="ccar:109074677"/>
<dbReference type="SMR" id="A0A9R0B9Q6"/>
<organism evidence="4">
    <name type="scientific">Cyprinus carpio</name>
    <name type="common">Common carp</name>
    <dbReference type="NCBI Taxonomy" id="7962"/>
    <lineage>
        <taxon>Eukaryota</taxon>
        <taxon>Metazoa</taxon>
        <taxon>Chordata</taxon>
        <taxon>Craniata</taxon>
        <taxon>Vertebrata</taxon>
        <taxon>Euteleostomi</taxon>
        <taxon>Actinopterygii</taxon>
        <taxon>Neopterygii</taxon>
        <taxon>Teleostei</taxon>
        <taxon>Ostariophysi</taxon>
        <taxon>Cypriniformes</taxon>
        <taxon>Cyprinidae</taxon>
        <taxon>Cyprininae</taxon>
        <taxon>Cyprinus</taxon>
    </lineage>
</organism>
<feature type="region of interest" description="Disordered" evidence="3">
    <location>
        <begin position="223"/>
        <end position="244"/>
    </location>
</feature>
<feature type="region of interest" description="Disordered" evidence="3">
    <location>
        <begin position="357"/>
        <end position="568"/>
    </location>
</feature>
<feature type="compositionally biased region" description="Pro residues" evidence="3">
    <location>
        <begin position="797"/>
        <end position="812"/>
    </location>
</feature>
<feature type="compositionally biased region" description="Basic and acidic residues" evidence="3">
    <location>
        <begin position="17"/>
        <end position="34"/>
    </location>
</feature>
<gene>
    <name evidence="4" type="primary">LOC109074677</name>
</gene>
<dbReference type="OrthoDB" id="10038993at2759"/>
<feature type="compositionally biased region" description="Low complexity" evidence="3">
    <location>
        <begin position="1227"/>
        <end position="1243"/>
    </location>
</feature>
<protein>
    <submittedName>
        <fullName evidence="4">Microtubule-associated tumor suppressor candidate 2-like</fullName>
    </submittedName>
</protein>
<name>A0A9R0B9Q6_CYPCA</name>
<dbReference type="GO" id="GO:0005634">
    <property type="term" value="C:nucleus"/>
    <property type="evidence" value="ECO:0007669"/>
    <property type="project" value="TreeGrafter"/>
</dbReference>
<dbReference type="PANTHER" id="PTHR24200:SF14">
    <property type="entry name" value="MICROTUBULE-ASSOCIATED TUMOR SUPPRESSOR CANDIDATE 2"/>
    <property type="match status" value="1"/>
</dbReference>
<dbReference type="PANTHER" id="PTHR24200">
    <property type="entry name" value="TOUCAN, ISOFORM A"/>
    <property type="match status" value="1"/>
</dbReference>
<keyword evidence="1 2" id="KW-0175">Coiled coil</keyword>
<dbReference type="InterPro" id="IPR051293">
    <property type="entry name" value="MTUS1/CCDC69"/>
</dbReference>
<feature type="compositionally biased region" description="Low complexity" evidence="3">
    <location>
        <begin position="750"/>
        <end position="761"/>
    </location>
</feature>
<feature type="compositionally biased region" description="Basic and acidic residues" evidence="3">
    <location>
        <begin position="817"/>
        <end position="827"/>
    </location>
</feature>
<dbReference type="GeneID" id="109074677"/>
<feature type="compositionally biased region" description="Polar residues" evidence="3">
    <location>
        <begin position="51"/>
        <end position="63"/>
    </location>
</feature>
<feature type="region of interest" description="Disordered" evidence="3">
    <location>
        <begin position="750"/>
        <end position="828"/>
    </location>
</feature>
<dbReference type="RefSeq" id="XP_042626740.1">
    <property type="nucleotide sequence ID" value="XM_042770806.1"/>
</dbReference>
<feature type="compositionally biased region" description="Polar residues" evidence="3">
    <location>
        <begin position="762"/>
        <end position="778"/>
    </location>
</feature>
<feature type="compositionally biased region" description="Basic and acidic residues" evidence="3">
    <location>
        <begin position="385"/>
        <end position="395"/>
    </location>
</feature>
<evidence type="ECO:0000313" key="4">
    <source>
        <dbReference type="RefSeq" id="XP_042626740.1"/>
    </source>
</evidence>
<feature type="region of interest" description="Disordered" evidence="3">
    <location>
        <begin position="1192"/>
        <end position="1243"/>
    </location>
</feature>
<dbReference type="GO" id="GO:0005737">
    <property type="term" value="C:cytoplasm"/>
    <property type="evidence" value="ECO:0007669"/>
    <property type="project" value="TreeGrafter"/>
</dbReference>
<evidence type="ECO:0000256" key="3">
    <source>
        <dbReference type="SAM" id="MobiDB-lite"/>
    </source>
</evidence>
<dbReference type="Proteomes" id="UP001155660">
    <property type="component" value="Chromosome A15"/>
</dbReference>
<feature type="compositionally biased region" description="Basic and acidic residues" evidence="3">
    <location>
        <begin position="1192"/>
        <end position="1206"/>
    </location>
</feature>